<name>A0A8J8NBC5_HALGN</name>
<evidence type="ECO:0000256" key="2">
    <source>
        <dbReference type="PIRSR" id="PIRSR601310-3"/>
    </source>
</evidence>
<dbReference type="PROSITE" id="PS51084">
    <property type="entry name" value="HIT_2"/>
    <property type="match status" value="1"/>
</dbReference>
<dbReference type="EMBL" id="RRYP01026720">
    <property type="protein sequence ID" value="TNV71828.1"/>
    <property type="molecule type" value="Genomic_DNA"/>
</dbReference>
<dbReference type="PANTHER" id="PTHR23089">
    <property type="entry name" value="HISTIDINE TRIAD HIT PROTEIN"/>
    <property type="match status" value="1"/>
</dbReference>
<evidence type="ECO:0000313" key="5">
    <source>
        <dbReference type="EMBL" id="TNV71828.1"/>
    </source>
</evidence>
<protein>
    <recommendedName>
        <fullName evidence="4">HIT domain-containing protein</fullName>
    </recommendedName>
</protein>
<dbReference type="InterPro" id="IPR001310">
    <property type="entry name" value="Histidine_triad_HIT"/>
</dbReference>
<dbReference type="InterPro" id="IPR036265">
    <property type="entry name" value="HIT-like_sf"/>
</dbReference>
<dbReference type="GO" id="GO:0003824">
    <property type="term" value="F:catalytic activity"/>
    <property type="evidence" value="ECO:0007669"/>
    <property type="project" value="InterPro"/>
</dbReference>
<dbReference type="PRINTS" id="PR00332">
    <property type="entry name" value="HISTRIAD"/>
</dbReference>
<dbReference type="OrthoDB" id="672793at2759"/>
<dbReference type="FunFam" id="3.30.428.10:FF:000005">
    <property type="entry name" value="Histidine triad nucleotide-binding protein 1"/>
    <property type="match status" value="1"/>
</dbReference>
<comment type="caution">
    <text evidence="5">The sequence shown here is derived from an EMBL/GenBank/DDBJ whole genome shotgun (WGS) entry which is preliminary data.</text>
</comment>
<dbReference type="Pfam" id="PF01230">
    <property type="entry name" value="HIT"/>
    <property type="match status" value="1"/>
</dbReference>
<dbReference type="CDD" id="cd01276">
    <property type="entry name" value="PKCI_related"/>
    <property type="match status" value="1"/>
</dbReference>
<dbReference type="Gene3D" id="3.30.428.10">
    <property type="entry name" value="HIT-like"/>
    <property type="match status" value="1"/>
</dbReference>
<dbReference type="AlphaFoldDB" id="A0A8J8NBC5"/>
<dbReference type="InterPro" id="IPR011146">
    <property type="entry name" value="HIT-like"/>
</dbReference>
<proteinExistence type="predicted"/>
<feature type="short sequence motif" description="Histidine triad motif" evidence="2 3">
    <location>
        <begin position="112"/>
        <end position="116"/>
    </location>
</feature>
<evidence type="ECO:0000259" key="4">
    <source>
        <dbReference type="PROSITE" id="PS51084"/>
    </source>
</evidence>
<organism evidence="5 6">
    <name type="scientific">Halteria grandinella</name>
    <dbReference type="NCBI Taxonomy" id="5974"/>
    <lineage>
        <taxon>Eukaryota</taxon>
        <taxon>Sar</taxon>
        <taxon>Alveolata</taxon>
        <taxon>Ciliophora</taxon>
        <taxon>Intramacronucleata</taxon>
        <taxon>Spirotrichea</taxon>
        <taxon>Stichotrichia</taxon>
        <taxon>Sporadotrichida</taxon>
        <taxon>Halteriidae</taxon>
        <taxon>Halteria</taxon>
    </lineage>
</organism>
<feature type="active site" description="Tele-AMP-histidine intermediate" evidence="1">
    <location>
        <position position="114"/>
    </location>
</feature>
<sequence length="129" mass="14035">MVDEIAKAQTAIPEEVTLFDKIVAKKIPANIIYEDDLALAFRDINPVTPTHFLVIPKDRKGLSQLSKATPEHAQLLGHLLITAAKVAAQEGLDNGFRTVINDGKDAGQTVYHLHIHVIGGKQLSWPPGV</sequence>
<dbReference type="Proteomes" id="UP000785679">
    <property type="component" value="Unassembled WGS sequence"/>
</dbReference>
<dbReference type="SUPFAM" id="SSF54197">
    <property type="entry name" value="HIT-like"/>
    <property type="match status" value="1"/>
</dbReference>
<dbReference type="InterPro" id="IPR019808">
    <property type="entry name" value="Histidine_triad_CS"/>
</dbReference>
<evidence type="ECO:0000313" key="6">
    <source>
        <dbReference type="Proteomes" id="UP000785679"/>
    </source>
</evidence>
<dbReference type="PROSITE" id="PS00892">
    <property type="entry name" value="HIT_1"/>
    <property type="match status" value="1"/>
</dbReference>
<keyword evidence="6" id="KW-1185">Reference proteome</keyword>
<reference evidence="5" key="1">
    <citation type="submission" date="2019-06" db="EMBL/GenBank/DDBJ databases">
        <authorList>
            <person name="Zheng W."/>
        </authorList>
    </citation>
    <scope>NUCLEOTIDE SEQUENCE</scope>
    <source>
        <strain evidence="5">QDHG01</strain>
    </source>
</reference>
<feature type="domain" description="HIT" evidence="4">
    <location>
        <begin position="18"/>
        <end position="129"/>
    </location>
</feature>
<accession>A0A8J8NBC5</accession>
<gene>
    <name evidence="5" type="ORF">FGO68_gene12366</name>
</gene>
<evidence type="ECO:0000256" key="1">
    <source>
        <dbReference type="PIRSR" id="PIRSR601310-1"/>
    </source>
</evidence>
<evidence type="ECO:0000256" key="3">
    <source>
        <dbReference type="PROSITE-ProRule" id="PRU00464"/>
    </source>
</evidence>